<gene>
    <name evidence="1" type="ORF">QFC20_001444</name>
</gene>
<protein>
    <submittedName>
        <fullName evidence="1">Uncharacterized protein</fullName>
    </submittedName>
</protein>
<comment type="caution">
    <text evidence="1">The sequence shown here is derived from an EMBL/GenBank/DDBJ whole genome shotgun (WGS) entry which is preliminary data.</text>
</comment>
<dbReference type="Proteomes" id="UP001230649">
    <property type="component" value="Unassembled WGS sequence"/>
</dbReference>
<evidence type="ECO:0000313" key="2">
    <source>
        <dbReference type="Proteomes" id="UP001230649"/>
    </source>
</evidence>
<name>A0ACC2WTR5_9TREE</name>
<sequence length="498" mass="55695">MADTWKPPQYARNSDLDQDESNESDSERSPEPDTKPVVDPWNDPEDDDDDDDDDSPRNSPTSSPDYLGTEKPQENKKRGASAAWDALGDEDGDTTDDDIPPGVSVGGMETKNPSGGIKREPSIDVPDASRNGYSESKEPLRKRQRLSQERDVKPETNLTTIFKSAASGASPRPVIETHVQPLPPPTYVPPGPPPPPGATRNPMDRYPPHVPVPGLVMKSFFGITPRDEFVRIIGEWLLQIEIKFGTLLDRGTKRRVNIPSPHGNDATEDHLKTVLPDTYDCLFVSEMTPRQHHTLNQFLNKETEFCSGKAGPHPLLPPHTYFPITYKHTHTTDSFFPPSQLTSSGAKRRLTMNDKTGQLVECLEKAKLANLNVFSPNEEFDWRISVNSEVPAQVQPQETSTYARRKDRVSYKHSLFQIDLTQVSNPSNPQASQTHELEIEVVNAVDLLTQGWKESQNLENNFEQQLESLLNTTRLLNRNAGPKFSQTQTQGPPPGRMQ</sequence>
<organism evidence="1 2">
    <name type="scientific">Naganishia adeliensis</name>
    <dbReference type="NCBI Taxonomy" id="92952"/>
    <lineage>
        <taxon>Eukaryota</taxon>
        <taxon>Fungi</taxon>
        <taxon>Dikarya</taxon>
        <taxon>Basidiomycota</taxon>
        <taxon>Agaricomycotina</taxon>
        <taxon>Tremellomycetes</taxon>
        <taxon>Filobasidiales</taxon>
        <taxon>Filobasidiaceae</taxon>
        <taxon>Naganishia</taxon>
    </lineage>
</organism>
<keyword evidence="2" id="KW-1185">Reference proteome</keyword>
<reference evidence="1" key="1">
    <citation type="submission" date="2023-04" db="EMBL/GenBank/DDBJ databases">
        <title>Draft Genome sequencing of Naganishia species isolated from polar environments using Oxford Nanopore Technology.</title>
        <authorList>
            <person name="Leo P."/>
            <person name="Venkateswaran K."/>
        </authorList>
    </citation>
    <scope>NUCLEOTIDE SEQUENCE</scope>
    <source>
        <strain evidence="1">MNA-CCFEE 5262</strain>
    </source>
</reference>
<proteinExistence type="predicted"/>
<accession>A0ACC2WTR5</accession>
<dbReference type="EMBL" id="JASBWS010000008">
    <property type="protein sequence ID" value="KAJ9114570.1"/>
    <property type="molecule type" value="Genomic_DNA"/>
</dbReference>
<evidence type="ECO:0000313" key="1">
    <source>
        <dbReference type="EMBL" id="KAJ9114570.1"/>
    </source>
</evidence>